<evidence type="ECO:0000313" key="1">
    <source>
        <dbReference type="EMBL" id="TQS45588.1"/>
    </source>
</evidence>
<dbReference type="OrthoDB" id="4138529at2"/>
<keyword evidence="2" id="KW-1185">Reference proteome</keyword>
<reference evidence="1 2" key="1">
    <citation type="submission" date="2019-07" db="EMBL/GenBank/DDBJ databases">
        <title>Cryptosporangium phraense sp. nov., isolated from plant litter.</title>
        <authorList>
            <person name="Suriyachadkun C."/>
        </authorList>
    </citation>
    <scope>NUCLEOTIDE SEQUENCE [LARGE SCALE GENOMIC DNA]</scope>
    <source>
        <strain evidence="1 2">A-T 5661</strain>
    </source>
</reference>
<dbReference type="Proteomes" id="UP000317982">
    <property type="component" value="Unassembled WGS sequence"/>
</dbReference>
<protein>
    <submittedName>
        <fullName evidence="1">Uncharacterized protein</fullName>
    </submittedName>
</protein>
<name>A0A545AW89_9ACTN</name>
<evidence type="ECO:0000313" key="2">
    <source>
        <dbReference type="Proteomes" id="UP000317982"/>
    </source>
</evidence>
<sequence>MLVDVPVGGPCPQCGGGRRDATVYGSVVMAASAVLTATASVGYHPGRPWQQKWRDTQSDLRQLEAVYAGPGVNNETMRRYVEAFFKDCQELADWLTHGGGSSNAMDFVHEDADLRLCDGMAQTTKHHTRVRGKDPVTAQVAWIHGGHHPRAELEWSTPAGEGGKVDALDLARRCIAAWERYFALHSLDAAG</sequence>
<gene>
    <name evidence="1" type="ORF">FL583_07610</name>
</gene>
<comment type="caution">
    <text evidence="1">The sequence shown here is derived from an EMBL/GenBank/DDBJ whole genome shotgun (WGS) entry which is preliminary data.</text>
</comment>
<dbReference type="EMBL" id="VIRS01000004">
    <property type="protein sequence ID" value="TQS45588.1"/>
    <property type="molecule type" value="Genomic_DNA"/>
</dbReference>
<proteinExistence type="predicted"/>
<dbReference type="AlphaFoldDB" id="A0A545AW89"/>
<accession>A0A545AW89</accession>
<organism evidence="1 2">
    <name type="scientific">Cryptosporangium phraense</name>
    <dbReference type="NCBI Taxonomy" id="2593070"/>
    <lineage>
        <taxon>Bacteria</taxon>
        <taxon>Bacillati</taxon>
        <taxon>Actinomycetota</taxon>
        <taxon>Actinomycetes</taxon>
        <taxon>Cryptosporangiales</taxon>
        <taxon>Cryptosporangiaceae</taxon>
        <taxon>Cryptosporangium</taxon>
    </lineage>
</organism>
<dbReference type="InParanoid" id="A0A545AW89"/>
<dbReference type="RefSeq" id="WP_142703761.1">
    <property type="nucleotide sequence ID" value="NZ_VIRS01000004.1"/>
</dbReference>